<evidence type="ECO:0000313" key="9">
    <source>
        <dbReference type="EMBL" id="CAL4077928.1"/>
    </source>
</evidence>
<name>A0AAV2QEJ3_MEGNR</name>
<dbReference type="PROSITE" id="PS50157">
    <property type="entry name" value="ZINC_FINGER_C2H2_2"/>
    <property type="match status" value="3"/>
</dbReference>
<dbReference type="PROSITE" id="PS00028">
    <property type="entry name" value="ZINC_FINGER_C2H2_1"/>
    <property type="match status" value="2"/>
</dbReference>
<keyword evidence="6" id="KW-0539">Nucleus</keyword>
<dbReference type="AlphaFoldDB" id="A0AAV2QEJ3"/>
<dbReference type="GO" id="GO:0000978">
    <property type="term" value="F:RNA polymerase II cis-regulatory region sequence-specific DNA binding"/>
    <property type="evidence" value="ECO:0007669"/>
    <property type="project" value="TreeGrafter"/>
</dbReference>
<comment type="subcellular location">
    <subcellularLocation>
        <location evidence="1">Nucleus</location>
    </subcellularLocation>
</comment>
<dbReference type="GO" id="GO:0005634">
    <property type="term" value="C:nucleus"/>
    <property type="evidence" value="ECO:0007669"/>
    <property type="project" value="UniProtKB-SubCell"/>
</dbReference>
<dbReference type="EMBL" id="CAXKWB010005347">
    <property type="protein sequence ID" value="CAL4077928.1"/>
    <property type="molecule type" value="Genomic_DNA"/>
</dbReference>
<keyword evidence="10" id="KW-1185">Reference proteome</keyword>
<reference evidence="9 10" key="1">
    <citation type="submission" date="2024-05" db="EMBL/GenBank/DDBJ databases">
        <authorList>
            <person name="Wallberg A."/>
        </authorList>
    </citation>
    <scope>NUCLEOTIDE SEQUENCE [LARGE SCALE GENOMIC DNA]</scope>
</reference>
<dbReference type="PANTHER" id="PTHR23226">
    <property type="entry name" value="ZINC FINGER AND SCAN DOMAIN-CONTAINING"/>
    <property type="match status" value="1"/>
</dbReference>
<dbReference type="FunFam" id="3.30.160.60:FF:002343">
    <property type="entry name" value="Zinc finger protein 33A"/>
    <property type="match status" value="1"/>
</dbReference>
<dbReference type="FunFam" id="3.30.160.60:FF:000352">
    <property type="entry name" value="zinc finger protein 3 homolog"/>
    <property type="match status" value="1"/>
</dbReference>
<keyword evidence="3" id="KW-0677">Repeat</keyword>
<evidence type="ECO:0000256" key="2">
    <source>
        <dbReference type="ARBA" id="ARBA00022723"/>
    </source>
</evidence>
<evidence type="ECO:0000256" key="4">
    <source>
        <dbReference type="ARBA" id="ARBA00022771"/>
    </source>
</evidence>
<evidence type="ECO:0000256" key="6">
    <source>
        <dbReference type="ARBA" id="ARBA00023242"/>
    </source>
</evidence>
<evidence type="ECO:0000256" key="5">
    <source>
        <dbReference type="ARBA" id="ARBA00022833"/>
    </source>
</evidence>
<feature type="domain" description="C2H2-type" evidence="8">
    <location>
        <begin position="101"/>
        <end position="123"/>
    </location>
</feature>
<dbReference type="SUPFAM" id="SSF57667">
    <property type="entry name" value="beta-beta-alpha zinc fingers"/>
    <property type="match status" value="2"/>
</dbReference>
<feature type="non-terminal residue" evidence="9">
    <location>
        <position position="179"/>
    </location>
</feature>
<evidence type="ECO:0000256" key="3">
    <source>
        <dbReference type="ARBA" id="ARBA00022737"/>
    </source>
</evidence>
<dbReference type="Gene3D" id="3.30.160.60">
    <property type="entry name" value="Classic Zinc Finger"/>
    <property type="match status" value="2"/>
</dbReference>
<proteinExistence type="predicted"/>
<keyword evidence="4 7" id="KW-0863">Zinc-finger</keyword>
<dbReference type="GO" id="GO:0008270">
    <property type="term" value="F:zinc ion binding"/>
    <property type="evidence" value="ECO:0007669"/>
    <property type="project" value="UniProtKB-KW"/>
</dbReference>
<dbReference type="Proteomes" id="UP001497623">
    <property type="component" value="Unassembled WGS sequence"/>
</dbReference>
<dbReference type="GO" id="GO:0000981">
    <property type="term" value="F:DNA-binding transcription factor activity, RNA polymerase II-specific"/>
    <property type="evidence" value="ECO:0007669"/>
    <property type="project" value="TreeGrafter"/>
</dbReference>
<evidence type="ECO:0000256" key="1">
    <source>
        <dbReference type="ARBA" id="ARBA00004123"/>
    </source>
</evidence>
<dbReference type="InterPro" id="IPR036236">
    <property type="entry name" value="Znf_C2H2_sf"/>
</dbReference>
<accession>A0AAV2QEJ3</accession>
<dbReference type="Pfam" id="PF00096">
    <property type="entry name" value="zf-C2H2"/>
    <property type="match status" value="2"/>
</dbReference>
<evidence type="ECO:0000259" key="8">
    <source>
        <dbReference type="PROSITE" id="PS50157"/>
    </source>
</evidence>
<protein>
    <recommendedName>
        <fullName evidence="8">C2H2-type domain-containing protein</fullName>
    </recommendedName>
</protein>
<gene>
    <name evidence="9" type="ORF">MNOR_LOCUS10530</name>
</gene>
<feature type="domain" description="C2H2-type" evidence="8">
    <location>
        <begin position="124"/>
        <end position="151"/>
    </location>
</feature>
<dbReference type="PANTHER" id="PTHR23226:SF416">
    <property type="entry name" value="FI01424P"/>
    <property type="match status" value="1"/>
</dbReference>
<comment type="caution">
    <text evidence="9">The sequence shown here is derived from an EMBL/GenBank/DDBJ whole genome shotgun (WGS) entry which is preliminary data.</text>
</comment>
<keyword evidence="2" id="KW-0479">Metal-binding</keyword>
<evidence type="ECO:0000313" key="10">
    <source>
        <dbReference type="Proteomes" id="UP001497623"/>
    </source>
</evidence>
<organism evidence="9 10">
    <name type="scientific">Meganyctiphanes norvegica</name>
    <name type="common">Northern krill</name>
    <name type="synonym">Thysanopoda norvegica</name>
    <dbReference type="NCBI Taxonomy" id="48144"/>
    <lineage>
        <taxon>Eukaryota</taxon>
        <taxon>Metazoa</taxon>
        <taxon>Ecdysozoa</taxon>
        <taxon>Arthropoda</taxon>
        <taxon>Crustacea</taxon>
        <taxon>Multicrustacea</taxon>
        <taxon>Malacostraca</taxon>
        <taxon>Eumalacostraca</taxon>
        <taxon>Eucarida</taxon>
        <taxon>Euphausiacea</taxon>
        <taxon>Euphausiidae</taxon>
        <taxon>Meganyctiphanes</taxon>
    </lineage>
</organism>
<keyword evidence="5" id="KW-0862">Zinc</keyword>
<evidence type="ECO:0000256" key="7">
    <source>
        <dbReference type="PROSITE-ProRule" id="PRU00042"/>
    </source>
</evidence>
<feature type="domain" description="C2H2-type" evidence="8">
    <location>
        <begin position="152"/>
        <end position="179"/>
    </location>
</feature>
<dbReference type="SMART" id="SM00355">
    <property type="entry name" value="ZnF_C2H2"/>
    <property type="match status" value="2"/>
</dbReference>
<sequence length="179" mass="20392">MSESFEEDEYAANFAQCFSFYNIANETKGIEVKHSNGNGFNQDVSHNNQDVLWKSANGSSEVKVKTESEVIEETIKIQSVEIKLTEIEIHEDPILGEILHCDKNVSKKCAIIKHPKTHTGNKPYTCSQCAKAYARKSDFINHQKTHTGEKTYQCCQCDKAFFHNVALRKHMRTHTGRKP</sequence>
<dbReference type="InterPro" id="IPR013087">
    <property type="entry name" value="Znf_C2H2_type"/>
</dbReference>